<feature type="transmembrane region" description="Helical" evidence="2">
    <location>
        <begin position="97"/>
        <end position="124"/>
    </location>
</feature>
<feature type="transmembrane region" description="Helical" evidence="2">
    <location>
        <begin position="17"/>
        <end position="38"/>
    </location>
</feature>
<accession>A0A1V1P7G2</accession>
<reference evidence="4" key="1">
    <citation type="submission" date="2012-11" db="EMBL/GenBank/DDBJ databases">
        <authorList>
            <person name="Lucero-Rivera Y.E."/>
            <person name="Tovar-Ramirez D."/>
        </authorList>
    </citation>
    <scope>NUCLEOTIDE SEQUENCE [LARGE SCALE GENOMIC DNA]</scope>
    <source>
        <strain evidence="4">Araruama</strain>
    </source>
</reference>
<keyword evidence="2" id="KW-0472">Membrane</keyword>
<dbReference type="EMBL" id="ATBP01000362">
    <property type="protein sequence ID" value="ETR70832.1"/>
    <property type="molecule type" value="Genomic_DNA"/>
</dbReference>
<feature type="transmembrane region" description="Helical" evidence="2">
    <location>
        <begin position="194"/>
        <end position="217"/>
    </location>
</feature>
<feature type="transmembrane region" description="Helical" evidence="2">
    <location>
        <begin position="155"/>
        <end position="174"/>
    </location>
</feature>
<keyword evidence="2" id="KW-1133">Transmembrane helix</keyword>
<gene>
    <name evidence="3" type="ORF">OMM_02953</name>
</gene>
<proteinExistence type="predicted"/>
<protein>
    <submittedName>
        <fullName evidence="3">Uncharacterized protein</fullName>
    </submittedName>
</protein>
<evidence type="ECO:0000313" key="3">
    <source>
        <dbReference type="EMBL" id="ETR70832.1"/>
    </source>
</evidence>
<comment type="caution">
    <text evidence="3">The sequence shown here is derived from an EMBL/GenBank/DDBJ whole genome shotgun (WGS) entry which is preliminary data.</text>
</comment>
<evidence type="ECO:0000313" key="4">
    <source>
        <dbReference type="Proteomes" id="UP000189670"/>
    </source>
</evidence>
<evidence type="ECO:0000256" key="1">
    <source>
        <dbReference type="SAM" id="MobiDB-lite"/>
    </source>
</evidence>
<keyword evidence="2" id="KW-0812">Transmembrane</keyword>
<organism evidence="3 4">
    <name type="scientific">Candidatus Magnetoglobus multicellularis str. Araruama</name>
    <dbReference type="NCBI Taxonomy" id="890399"/>
    <lineage>
        <taxon>Bacteria</taxon>
        <taxon>Pseudomonadati</taxon>
        <taxon>Thermodesulfobacteriota</taxon>
        <taxon>Desulfobacteria</taxon>
        <taxon>Desulfobacterales</taxon>
        <taxon>Desulfobacteraceae</taxon>
        <taxon>Candidatus Magnetoglobus</taxon>
    </lineage>
</organism>
<dbReference type="Proteomes" id="UP000189670">
    <property type="component" value="Unassembled WGS sequence"/>
</dbReference>
<evidence type="ECO:0000256" key="2">
    <source>
        <dbReference type="SAM" id="Phobius"/>
    </source>
</evidence>
<name>A0A1V1P7G2_9BACT</name>
<feature type="region of interest" description="Disordered" evidence="1">
    <location>
        <begin position="249"/>
        <end position="272"/>
    </location>
</feature>
<dbReference type="AlphaFoldDB" id="A0A1V1P7G2"/>
<sequence length="272" mass="30658">MSTTNSLMRLIQKNKRLFVIIGICLFLLEMEIFAVAILKSGNQSKIVVLNDQNNVIYEANGSNLTDFNKYYFEKNFGPLDQYEVKLQSKHVPFPFRAWFSAAFGIPVGIVLLVAFVLKAIATLLGEDKPSGAKKTDSKDAHETAFEGLLHRLSEINIFVIGAVAFLCVLAYWIIPNFITYIGEIGTHAILKFKWFFLVGAILLFGIFVWVIYLRYLLATKTIESKTEIEKQKLLLTYQGDAAKQIAWESEDQPQENMDSSDAPIEAKIVSEG</sequence>